<evidence type="ECO:0000256" key="9">
    <source>
        <dbReference type="SAM" id="Phobius"/>
    </source>
</evidence>
<evidence type="ECO:0000256" key="8">
    <source>
        <dbReference type="SAM" id="MobiDB-lite"/>
    </source>
</evidence>
<comment type="caution">
    <text evidence="11">The sequence shown here is derived from an EMBL/GenBank/DDBJ whole genome shotgun (WGS) entry which is preliminary data.</text>
</comment>
<evidence type="ECO:0000256" key="5">
    <source>
        <dbReference type="ARBA" id="ARBA00022989"/>
    </source>
</evidence>
<dbReference type="EMBL" id="QZAF01000010">
    <property type="protein sequence ID" value="THV77072.1"/>
    <property type="molecule type" value="Genomic_DNA"/>
</dbReference>
<name>A0A4S8T077_AURPU</name>
<dbReference type="InterPro" id="IPR003663">
    <property type="entry name" value="Sugar/inositol_transpt"/>
</dbReference>
<feature type="transmembrane region" description="Helical" evidence="9">
    <location>
        <begin position="452"/>
        <end position="471"/>
    </location>
</feature>
<dbReference type="PANTHER" id="PTHR48022">
    <property type="entry name" value="PLASTIDIC GLUCOSE TRANSPORTER 4"/>
    <property type="match status" value="1"/>
</dbReference>
<dbReference type="SUPFAM" id="SSF103473">
    <property type="entry name" value="MFS general substrate transporter"/>
    <property type="match status" value="1"/>
</dbReference>
<protein>
    <submittedName>
        <fullName evidence="11">General substrate transporter</fullName>
    </submittedName>
</protein>
<evidence type="ECO:0000259" key="10">
    <source>
        <dbReference type="PROSITE" id="PS50850"/>
    </source>
</evidence>
<gene>
    <name evidence="11" type="ORF">D6D28_00626</name>
</gene>
<evidence type="ECO:0000256" key="4">
    <source>
        <dbReference type="ARBA" id="ARBA00022692"/>
    </source>
</evidence>
<dbReference type="PRINTS" id="PR00171">
    <property type="entry name" value="SUGRTRNSPORT"/>
</dbReference>
<proteinExistence type="inferred from homology"/>
<comment type="similarity">
    <text evidence="2 7">Belongs to the major facilitator superfamily. Sugar transporter (TC 2.A.1.1) family.</text>
</comment>
<feature type="compositionally biased region" description="Low complexity" evidence="8">
    <location>
        <begin position="1"/>
        <end position="18"/>
    </location>
</feature>
<dbReference type="AlphaFoldDB" id="A0A4S8T077"/>
<feature type="transmembrane region" description="Helical" evidence="9">
    <location>
        <begin position="172"/>
        <end position="192"/>
    </location>
</feature>
<evidence type="ECO:0000313" key="11">
    <source>
        <dbReference type="EMBL" id="THV77072.1"/>
    </source>
</evidence>
<evidence type="ECO:0000256" key="6">
    <source>
        <dbReference type="ARBA" id="ARBA00023136"/>
    </source>
</evidence>
<accession>A0A4S8T077</accession>
<dbReference type="GO" id="GO:0016020">
    <property type="term" value="C:membrane"/>
    <property type="evidence" value="ECO:0007669"/>
    <property type="project" value="UniProtKB-SubCell"/>
</dbReference>
<feature type="transmembrane region" description="Helical" evidence="9">
    <location>
        <begin position="519"/>
        <end position="540"/>
    </location>
</feature>
<keyword evidence="6 9" id="KW-0472">Membrane</keyword>
<dbReference type="PANTHER" id="PTHR48022:SF70">
    <property type="entry name" value="MONOSACCHARIDE TRANSPORTER, PUTATIVE (AFU_ORTHOLOGUE AFUA_5G14540)-RELATED"/>
    <property type="match status" value="1"/>
</dbReference>
<feature type="transmembrane region" description="Helical" evidence="9">
    <location>
        <begin position="231"/>
        <end position="251"/>
    </location>
</feature>
<feature type="transmembrane region" description="Helical" evidence="9">
    <location>
        <begin position="98"/>
        <end position="116"/>
    </location>
</feature>
<feature type="transmembrane region" description="Helical" evidence="9">
    <location>
        <begin position="422"/>
        <end position="440"/>
    </location>
</feature>
<keyword evidence="5 9" id="KW-1133">Transmembrane helix</keyword>
<dbReference type="Proteomes" id="UP000304951">
    <property type="component" value="Unassembled WGS sequence"/>
</dbReference>
<dbReference type="InterPro" id="IPR036259">
    <property type="entry name" value="MFS_trans_sf"/>
</dbReference>
<dbReference type="FunFam" id="1.20.1250.20:FF:000217">
    <property type="entry name" value="MFS lactose permease, putative"/>
    <property type="match status" value="1"/>
</dbReference>
<organism evidence="11 12">
    <name type="scientific">Aureobasidium pullulans</name>
    <name type="common">Black yeast</name>
    <name type="synonym">Pullularia pullulans</name>
    <dbReference type="NCBI Taxonomy" id="5580"/>
    <lineage>
        <taxon>Eukaryota</taxon>
        <taxon>Fungi</taxon>
        <taxon>Dikarya</taxon>
        <taxon>Ascomycota</taxon>
        <taxon>Pezizomycotina</taxon>
        <taxon>Dothideomycetes</taxon>
        <taxon>Dothideomycetidae</taxon>
        <taxon>Dothideales</taxon>
        <taxon>Saccotheciaceae</taxon>
        <taxon>Aureobasidium</taxon>
    </lineage>
</organism>
<keyword evidence="4 9" id="KW-0812">Transmembrane</keyword>
<feature type="domain" description="Major facilitator superfamily (MFS) profile" evidence="10">
    <location>
        <begin position="103"/>
        <end position="544"/>
    </location>
</feature>
<feature type="region of interest" description="Disordered" evidence="8">
    <location>
        <begin position="1"/>
        <end position="34"/>
    </location>
</feature>
<sequence length="589" mass="65071">MFSRCRSSISRFSPPRCSASRISRRSPGLRQLPDEGPQSLISLILSNSSQRPSVMDLKKDGVTHVDDLDNEFRQAKDAVQLSEEVVHVKQSPWKIGMLRLYGCLTIAYLCGCLNGYDGSLMGGLNAMKTYQDYFNMESAGSSTGITFAIYNIGSIPAVFFCGPVNDYFGRRVGMFTGAIIVIIGTCIQAPSVNRGMFLAGRFILGFGVSFACVSAPCYVSEMAHPAWRGTLTGLYNCTWYIGSIVASWVIYGCSQHIRTDISWRAPIWCQLISSVIVALGVWFLPESPRWLCAQDRMEEATKVLARYHGEGDESHPIVVLQLKEMQNQIRQDASDKKGWDYSELVNTHSARRRLICVLGMACFGQLSGNSVTSYYLPVMLEKAGITSESTQLMLNGIYPVICFFGAILGARMTDVVGRRPLLLYSILFCSGCFAIICGSSKLAQQDSDNKSAANTTIAFIYLFGIIFSFGWTPLQSMYIAETLSTSTRAKGTAVGNLASNVSSAVIQYGSGPAFQNIGAYFYLVFVFWDLIEFGVIYLYWPETKERTLEELSEVFEAKNPVKKSLEKRGAATVLNTLDVDAAVVEKMEH</sequence>
<feature type="transmembrane region" description="Helical" evidence="9">
    <location>
        <begin position="392"/>
        <end position="410"/>
    </location>
</feature>
<dbReference type="InterPro" id="IPR020846">
    <property type="entry name" value="MFS_dom"/>
</dbReference>
<keyword evidence="3 7" id="KW-0813">Transport</keyword>
<dbReference type="InterPro" id="IPR050360">
    <property type="entry name" value="MFS_Sugar_Transporters"/>
</dbReference>
<reference evidence="11 12" key="1">
    <citation type="submission" date="2018-10" db="EMBL/GenBank/DDBJ databases">
        <title>Fifty Aureobasidium pullulans genomes reveal a recombining polyextremotolerant generalist.</title>
        <authorList>
            <person name="Gostincar C."/>
            <person name="Turk M."/>
            <person name="Zajc J."/>
            <person name="Gunde-Cimerman N."/>
        </authorList>
    </citation>
    <scope>NUCLEOTIDE SEQUENCE [LARGE SCALE GENOMIC DNA]</scope>
    <source>
        <strain evidence="11 12">EXF-11900</strain>
    </source>
</reference>
<evidence type="ECO:0000256" key="1">
    <source>
        <dbReference type="ARBA" id="ARBA00004141"/>
    </source>
</evidence>
<dbReference type="GO" id="GO:0005351">
    <property type="term" value="F:carbohydrate:proton symporter activity"/>
    <property type="evidence" value="ECO:0007669"/>
    <property type="project" value="TreeGrafter"/>
</dbReference>
<feature type="transmembrane region" description="Helical" evidence="9">
    <location>
        <begin position="263"/>
        <end position="284"/>
    </location>
</feature>
<dbReference type="NCBIfam" id="TIGR00879">
    <property type="entry name" value="SP"/>
    <property type="match status" value="1"/>
</dbReference>
<evidence type="ECO:0000256" key="7">
    <source>
        <dbReference type="RuleBase" id="RU003346"/>
    </source>
</evidence>
<evidence type="ECO:0000256" key="2">
    <source>
        <dbReference type="ARBA" id="ARBA00010992"/>
    </source>
</evidence>
<dbReference type="InterPro" id="IPR005828">
    <property type="entry name" value="MFS_sugar_transport-like"/>
</dbReference>
<comment type="subcellular location">
    <subcellularLocation>
        <location evidence="1">Membrane</location>
        <topology evidence="1">Multi-pass membrane protein</topology>
    </subcellularLocation>
</comment>
<feature type="transmembrane region" description="Helical" evidence="9">
    <location>
        <begin position="198"/>
        <end position="219"/>
    </location>
</feature>
<dbReference type="PROSITE" id="PS50850">
    <property type="entry name" value="MFS"/>
    <property type="match status" value="1"/>
</dbReference>
<feature type="transmembrane region" description="Helical" evidence="9">
    <location>
        <begin position="136"/>
        <end position="160"/>
    </location>
</feature>
<evidence type="ECO:0000313" key="12">
    <source>
        <dbReference type="Proteomes" id="UP000304951"/>
    </source>
</evidence>
<dbReference type="Pfam" id="PF00083">
    <property type="entry name" value="Sugar_tr"/>
    <property type="match status" value="1"/>
</dbReference>
<dbReference type="Gene3D" id="1.20.1250.20">
    <property type="entry name" value="MFS general substrate transporter like domains"/>
    <property type="match status" value="1"/>
</dbReference>
<evidence type="ECO:0000256" key="3">
    <source>
        <dbReference type="ARBA" id="ARBA00022448"/>
    </source>
</evidence>